<name>A0ACB6Q855_9PLEO</name>
<evidence type="ECO:0000313" key="1">
    <source>
        <dbReference type="EMBL" id="KAF2463035.1"/>
    </source>
</evidence>
<dbReference type="Proteomes" id="UP000799755">
    <property type="component" value="Unassembled WGS sequence"/>
</dbReference>
<reference evidence="1" key="1">
    <citation type="journal article" date="2020" name="Stud. Mycol.">
        <title>101 Dothideomycetes genomes: a test case for predicting lifestyles and emergence of pathogens.</title>
        <authorList>
            <person name="Haridas S."/>
            <person name="Albert R."/>
            <person name="Binder M."/>
            <person name="Bloem J."/>
            <person name="Labutti K."/>
            <person name="Salamov A."/>
            <person name="Andreopoulos B."/>
            <person name="Baker S."/>
            <person name="Barry K."/>
            <person name="Bills G."/>
            <person name="Bluhm B."/>
            <person name="Cannon C."/>
            <person name="Castanera R."/>
            <person name="Culley D."/>
            <person name="Daum C."/>
            <person name="Ezra D."/>
            <person name="Gonzalez J."/>
            <person name="Henrissat B."/>
            <person name="Kuo A."/>
            <person name="Liang C."/>
            <person name="Lipzen A."/>
            <person name="Lutzoni F."/>
            <person name="Magnuson J."/>
            <person name="Mondo S."/>
            <person name="Nolan M."/>
            <person name="Ohm R."/>
            <person name="Pangilinan J."/>
            <person name="Park H.-J."/>
            <person name="Ramirez L."/>
            <person name="Alfaro M."/>
            <person name="Sun H."/>
            <person name="Tritt A."/>
            <person name="Yoshinaga Y."/>
            <person name="Zwiers L.-H."/>
            <person name="Turgeon B."/>
            <person name="Goodwin S."/>
            <person name="Spatafora J."/>
            <person name="Crous P."/>
            <person name="Grigoriev I."/>
        </authorList>
    </citation>
    <scope>NUCLEOTIDE SEQUENCE</scope>
    <source>
        <strain evidence="1">ATCC 200398</strain>
    </source>
</reference>
<gene>
    <name evidence="1" type="ORF">BDR25DRAFT_298756</name>
</gene>
<protein>
    <submittedName>
        <fullName evidence="1">Uncharacterized protein</fullName>
    </submittedName>
</protein>
<proteinExistence type="predicted"/>
<sequence>MRFFSNIFAGAALVSATLGLTIDSYPSTVEVGKSYDIKYSPAGTAATTFILRKGDPKALGTIGTLTTSATGGTFKWTVDPSLANGDDYALEVQQGNADPNFTGLIKVIGSTASASSSAVSSVSSTTSASSAKSSGSTLATSASASVSSSAGGNSTISVPTLSSTAHSSGSASATGAKSTSGSPTTGGGAPRNTGAASTLGSSPLALIFGAVAAMAYLN</sequence>
<evidence type="ECO:0000313" key="2">
    <source>
        <dbReference type="Proteomes" id="UP000799755"/>
    </source>
</evidence>
<accession>A0ACB6Q855</accession>
<dbReference type="EMBL" id="MU003555">
    <property type="protein sequence ID" value="KAF2463035.1"/>
    <property type="molecule type" value="Genomic_DNA"/>
</dbReference>
<keyword evidence="2" id="KW-1185">Reference proteome</keyword>
<organism evidence="1 2">
    <name type="scientific">Lindgomyces ingoldianus</name>
    <dbReference type="NCBI Taxonomy" id="673940"/>
    <lineage>
        <taxon>Eukaryota</taxon>
        <taxon>Fungi</taxon>
        <taxon>Dikarya</taxon>
        <taxon>Ascomycota</taxon>
        <taxon>Pezizomycotina</taxon>
        <taxon>Dothideomycetes</taxon>
        <taxon>Pleosporomycetidae</taxon>
        <taxon>Pleosporales</taxon>
        <taxon>Lindgomycetaceae</taxon>
        <taxon>Lindgomyces</taxon>
    </lineage>
</organism>
<comment type="caution">
    <text evidence="1">The sequence shown here is derived from an EMBL/GenBank/DDBJ whole genome shotgun (WGS) entry which is preliminary data.</text>
</comment>